<evidence type="ECO:0000313" key="2">
    <source>
        <dbReference type="EMBL" id="HIT40589.1"/>
    </source>
</evidence>
<reference evidence="2" key="2">
    <citation type="journal article" date="2021" name="PeerJ">
        <title>Extensive microbial diversity within the chicken gut microbiome revealed by metagenomics and culture.</title>
        <authorList>
            <person name="Gilroy R."/>
            <person name="Ravi A."/>
            <person name="Getino M."/>
            <person name="Pursley I."/>
            <person name="Horton D.L."/>
            <person name="Alikhan N.F."/>
            <person name="Baker D."/>
            <person name="Gharbi K."/>
            <person name="Hall N."/>
            <person name="Watson M."/>
            <person name="Adriaenssens E.M."/>
            <person name="Foster-Nyarko E."/>
            <person name="Jarju S."/>
            <person name="Secka A."/>
            <person name="Antonio M."/>
            <person name="Oren A."/>
            <person name="Chaudhuri R.R."/>
            <person name="La Ragione R."/>
            <person name="Hildebrand F."/>
            <person name="Pallen M.J."/>
        </authorList>
    </citation>
    <scope>NUCLEOTIDE SEQUENCE</scope>
    <source>
        <strain evidence="2">CHK123-3438</strain>
    </source>
</reference>
<dbReference type="Proteomes" id="UP000886860">
    <property type="component" value="Unassembled WGS sequence"/>
</dbReference>
<feature type="domain" description="AAA-ATPase-like" evidence="1">
    <location>
        <begin position="9"/>
        <end position="236"/>
    </location>
</feature>
<evidence type="ECO:0000259" key="1">
    <source>
        <dbReference type="Pfam" id="PF09820"/>
    </source>
</evidence>
<dbReference type="EMBL" id="DVKS01000012">
    <property type="protein sequence ID" value="HIT40589.1"/>
    <property type="molecule type" value="Genomic_DNA"/>
</dbReference>
<organism evidence="2 3">
    <name type="scientific">Candidatus Caccovicinus merdipullorum</name>
    <dbReference type="NCBI Taxonomy" id="2840724"/>
    <lineage>
        <taxon>Bacteria</taxon>
        <taxon>Bacillati</taxon>
        <taxon>Bacillota</taxon>
        <taxon>Clostridia</taxon>
        <taxon>Eubacteriales</taxon>
        <taxon>Candidatus Caccovicinus</taxon>
    </lineage>
</organism>
<comment type="caution">
    <text evidence="2">The sequence shown here is derived from an EMBL/GenBank/DDBJ whole genome shotgun (WGS) entry which is preliminary data.</text>
</comment>
<dbReference type="InterPro" id="IPR027417">
    <property type="entry name" value="P-loop_NTPase"/>
</dbReference>
<dbReference type="SUPFAM" id="SSF52540">
    <property type="entry name" value="P-loop containing nucleoside triphosphate hydrolases"/>
    <property type="match status" value="1"/>
</dbReference>
<sequence length="582" mass="66481">MLGRKKKLPIGVDNFEKIRTDGFYYVDKTGLIRDLLNNWGEVNLFTRPRRFGKSLNFSMLKAFFEPGCRKELFAGLAIEQEKTLCEEYMGKIPVIAVSLKDVDGNNFSAAREMLYAAVRSEALRFPFLEESSRLSPAQKALYSRLTGPAEASAAGDALLMESLKILSSLLGTHYGQKVLILIDEYDVPLARASEKGYYDLMVSLIRNLFSAALKSNENLYFAVLTGCLRVAKESIFTGMNNLKVLSVQDVRFDEYYGFTDEEVRMLLEYYGLLEHNETIRDWYDGYQFGSLKVYCPWDVLSYCDELRADPEAEPKDYWSNTSSNDVVRHLIQCAENVTVRREIERLVAGETVWKEIHPELTYKELYSSIENIWSVLFTTGYLTQRGKAEEDRYCLAIPNMEIRRIFTRQIMAWFQENVSRDGEMLAGFCGALQNGDAGGVERYLSAYLRKTVSIRDTFAGKSAKENFYHGMILGLLRFKDSWGILSNREAGEGYADIQVEIDEAELGIVIEVKYAHDGDLDAGCRRGLDQIVRKHYGDGLYENGMKRVLMYGICFYRNKCRVMVLEEKMTEDHDNAAQGGDR</sequence>
<proteinExistence type="predicted"/>
<evidence type="ECO:0000313" key="3">
    <source>
        <dbReference type="Proteomes" id="UP000886860"/>
    </source>
</evidence>
<reference evidence="2" key="1">
    <citation type="submission" date="2020-10" db="EMBL/GenBank/DDBJ databases">
        <authorList>
            <person name="Gilroy R."/>
        </authorList>
    </citation>
    <scope>NUCLEOTIDE SEQUENCE</scope>
    <source>
        <strain evidence="2">CHK123-3438</strain>
    </source>
</reference>
<name>A0A9D1GHY8_9FIRM</name>
<dbReference type="PANTHER" id="PTHR34825:SF1">
    <property type="entry name" value="AAA-ATPASE-LIKE DOMAIN-CONTAINING PROTEIN"/>
    <property type="match status" value="1"/>
</dbReference>
<dbReference type="InterPro" id="IPR018631">
    <property type="entry name" value="AAA-ATPase-like_dom"/>
</dbReference>
<dbReference type="InterPro" id="IPR012547">
    <property type="entry name" value="PDDEXK_9"/>
</dbReference>
<accession>A0A9D1GHY8</accession>
<dbReference type="AlphaFoldDB" id="A0A9D1GHY8"/>
<dbReference type="Pfam" id="PF08011">
    <property type="entry name" value="PDDEXK_9"/>
    <property type="match status" value="1"/>
</dbReference>
<protein>
    <submittedName>
        <fullName evidence="2">AAA family ATPase</fullName>
    </submittedName>
</protein>
<gene>
    <name evidence="2" type="ORF">IAB60_00565</name>
</gene>
<dbReference type="Pfam" id="PF09820">
    <property type="entry name" value="AAA-ATPase_like"/>
    <property type="match status" value="1"/>
</dbReference>
<dbReference type="PANTHER" id="PTHR34825">
    <property type="entry name" value="CONSERVED PROTEIN, WITH A WEAK D-GALACTARATE DEHYDRATASE/ALTRONATE HYDROLASE DOMAIN"/>
    <property type="match status" value="1"/>
</dbReference>